<keyword evidence="7" id="KW-1185">Reference proteome</keyword>
<dbReference type="GO" id="GO:0000166">
    <property type="term" value="F:nucleotide binding"/>
    <property type="evidence" value="ECO:0007669"/>
    <property type="project" value="InterPro"/>
</dbReference>
<dbReference type="EMBL" id="FOHB01000004">
    <property type="protein sequence ID" value="SES24428.1"/>
    <property type="molecule type" value="Genomic_DNA"/>
</dbReference>
<dbReference type="PANTHER" id="PTHR22604">
    <property type="entry name" value="OXIDOREDUCTASES"/>
    <property type="match status" value="1"/>
</dbReference>
<dbReference type="InterPro" id="IPR055170">
    <property type="entry name" value="GFO_IDH_MocA-like_dom"/>
</dbReference>
<name>A0A1H9VS91_9MICO</name>
<dbReference type="GO" id="GO:0016491">
    <property type="term" value="F:oxidoreductase activity"/>
    <property type="evidence" value="ECO:0007669"/>
    <property type="project" value="UniProtKB-KW"/>
</dbReference>
<evidence type="ECO:0000256" key="3">
    <source>
        <dbReference type="ARBA" id="ARBA00023027"/>
    </source>
</evidence>
<dbReference type="RefSeq" id="WP_091758621.1">
    <property type="nucleotide sequence ID" value="NZ_FOHB01000004.1"/>
</dbReference>
<evidence type="ECO:0000313" key="6">
    <source>
        <dbReference type="EMBL" id="SES24428.1"/>
    </source>
</evidence>
<dbReference type="STRING" id="587636.SAMN05216199_2528"/>
<proteinExistence type="inferred from homology"/>
<sequence length="343" mass="37075">MPEQTLPAPRTPDPMEAPPVRWGILGPGNIAHSFATALREGTRQEVVAVGSRSAKRARDFADEFGVPAAYGSYEELVADEAVDVVYVASPHSEHHEHAMLVLEAGKPVLVEKAFTRNAAEAREVLDTARGRGLFAMEAMWTRFLPHIDVVRQAVESGLLGDVLTVMADHGQTLHPNGPERLSSPDLAGGSLLDLGVYPLSFTSMVLGPFESVTAVGHLTDEGVDAQLSVTVTGREQALGLVGSSMVTKTPTTAVVVGRDARIEIGGDFFVPQPVRLLTPLGEELDRYEPEVREHGFRYEAAEVARCLNDGALESPLMPHAETLRVMEAMDDVRRQVGVRYPGE</sequence>
<dbReference type="SUPFAM" id="SSF51735">
    <property type="entry name" value="NAD(P)-binding Rossmann-fold domains"/>
    <property type="match status" value="1"/>
</dbReference>
<reference evidence="7" key="1">
    <citation type="submission" date="2016-10" db="EMBL/GenBank/DDBJ databases">
        <authorList>
            <person name="Varghese N."/>
            <person name="Submissions S."/>
        </authorList>
    </citation>
    <scope>NUCLEOTIDE SEQUENCE [LARGE SCALE GENOMIC DNA]</scope>
    <source>
        <strain evidence="7">CGMCC 1.6963</strain>
    </source>
</reference>
<evidence type="ECO:0000259" key="4">
    <source>
        <dbReference type="Pfam" id="PF01408"/>
    </source>
</evidence>
<dbReference type="PANTHER" id="PTHR22604:SF105">
    <property type="entry name" value="TRANS-1,2-DIHYDROBENZENE-1,2-DIOL DEHYDROGENASE"/>
    <property type="match status" value="1"/>
</dbReference>
<comment type="similarity">
    <text evidence="1">Belongs to the Gfo/Idh/MocA family.</text>
</comment>
<dbReference type="InterPro" id="IPR050984">
    <property type="entry name" value="Gfo/Idh/MocA_domain"/>
</dbReference>
<keyword evidence="3" id="KW-0520">NAD</keyword>
<evidence type="ECO:0000256" key="2">
    <source>
        <dbReference type="ARBA" id="ARBA00023002"/>
    </source>
</evidence>
<dbReference type="InterPro" id="IPR036291">
    <property type="entry name" value="NAD(P)-bd_dom_sf"/>
</dbReference>
<keyword evidence="2" id="KW-0560">Oxidoreductase</keyword>
<feature type="domain" description="GFO/IDH/MocA-like oxidoreductase" evidence="5">
    <location>
        <begin position="150"/>
        <end position="262"/>
    </location>
</feature>
<dbReference type="SUPFAM" id="SSF55347">
    <property type="entry name" value="Glyceraldehyde-3-phosphate dehydrogenase-like, C-terminal domain"/>
    <property type="match status" value="1"/>
</dbReference>
<gene>
    <name evidence="6" type="ORF">SAMN05216199_2528</name>
</gene>
<dbReference type="Proteomes" id="UP000199019">
    <property type="component" value="Unassembled WGS sequence"/>
</dbReference>
<dbReference type="OrthoDB" id="9815825at2"/>
<dbReference type="InterPro" id="IPR000683">
    <property type="entry name" value="Gfo/Idh/MocA-like_OxRdtase_N"/>
</dbReference>
<dbReference type="Pfam" id="PF01408">
    <property type="entry name" value="GFO_IDH_MocA"/>
    <property type="match status" value="1"/>
</dbReference>
<organism evidence="6 7">
    <name type="scientific">Pedococcus cremeus</name>
    <dbReference type="NCBI Taxonomy" id="587636"/>
    <lineage>
        <taxon>Bacteria</taxon>
        <taxon>Bacillati</taxon>
        <taxon>Actinomycetota</taxon>
        <taxon>Actinomycetes</taxon>
        <taxon>Micrococcales</taxon>
        <taxon>Intrasporangiaceae</taxon>
        <taxon>Pedococcus</taxon>
    </lineage>
</organism>
<evidence type="ECO:0000259" key="5">
    <source>
        <dbReference type="Pfam" id="PF22725"/>
    </source>
</evidence>
<protein>
    <submittedName>
        <fullName evidence="6">Predicted dehydrogenase</fullName>
    </submittedName>
</protein>
<dbReference type="Pfam" id="PF22725">
    <property type="entry name" value="GFO_IDH_MocA_C3"/>
    <property type="match status" value="1"/>
</dbReference>
<dbReference type="AlphaFoldDB" id="A0A1H9VS91"/>
<evidence type="ECO:0000256" key="1">
    <source>
        <dbReference type="ARBA" id="ARBA00010928"/>
    </source>
</evidence>
<dbReference type="Gene3D" id="3.30.360.10">
    <property type="entry name" value="Dihydrodipicolinate Reductase, domain 2"/>
    <property type="match status" value="1"/>
</dbReference>
<evidence type="ECO:0000313" key="7">
    <source>
        <dbReference type="Proteomes" id="UP000199019"/>
    </source>
</evidence>
<dbReference type="Gene3D" id="3.40.50.720">
    <property type="entry name" value="NAD(P)-binding Rossmann-like Domain"/>
    <property type="match status" value="1"/>
</dbReference>
<accession>A0A1H9VS91</accession>
<feature type="domain" description="Gfo/Idh/MocA-like oxidoreductase N-terminal" evidence="4">
    <location>
        <begin position="20"/>
        <end position="135"/>
    </location>
</feature>